<dbReference type="EMBL" id="JARKNE010000003">
    <property type="protein sequence ID" value="KAK5839137.1"/>
    <property type="molecule type" value="Genomic_DNA"/>
</dbReference>
<accession>A0ABR0QJT1</accession>
<organism evidence="1 2">
    <name type="scientific">Gossypium arboreum</name>
    <name type="common">Tree cotton</name>
    <name type="synonym">Gossypium nanking</name>
    <dbReference type="NCBI Taxonomy" id="29729"/>
    <lineage>
        <taxon>Eukaryota</taxon>
        <taxon>Viridiplantae</taxon>
        <taxon>Streptophyta</taxon>
        <taxon>Embryophyta</taxon>
        <taxon>Tracheophyta</taxon>
        <taxon>Spermatophyta</taxon>
        <taxon>Magnoliopsida</taxon>
        <taxon>eudicotyledons</taxon>
        <taxon>Gunneridae</taxon>
        <taxon>Pentapetalae</taxon>
        <taxon>rosids</taxon>
        <taxon>malvids</taxon>
        <taxon>Malvales</taxon>
        <taxon>Malvaceae</taxon>
        <taxon>Malvoideae</taxon>
        <taxon>Gossypium</taxon>
    </lineage>
</organism>
<proteinExistence type="predicted"/>
<comment type="caution">
    <text evidence="1">The sequence shown here is derived from an EMBL/GenBank/DDBJ whole genome shotgun (WGS) entry which is preliminary data.</text>
</comment>
<gene>
    <name evidence="1" type="ORF">PVK06_007902</name>
</gene>
<evidence type="ECO:0000313" key="2">
    <source>
        <dbReference type="Proteomes" id="UP001358586"/>
    </source>
</evidence>
<name>A0ABR0QJT1_GOSAR</name>
<protein>
    <submittedName>
        <fullName evidence="1">Uncharacterized protein</fullName>
    </submittedName>
</protein>
<dbReference type="Proteomes" id="UP001358586">
    <property type="component" value="Chromosome 3"/>
</dbReference>
<keyword evidence="2" id="KW-1185">Reference proteome</keyword>
<evidence type="ECO:0000313" key="1">
    <source>
        <dbReference type="EMBL" id="KAK5839137.1"/>
    </source>
</evidence>
<sequence>MTIVPISDSTTRPLSLYVVLLESSIESANVVDPPTTTSIPLPTNSDTHYKALHTSPIGTLYYTPILVEVQTFFPWWKHIGTGQYSFSPPAIQQRQDKDLS</sequence>
<reference evidence="1 2" key="1">
    <citation type="submission" date="2023-03" db="EMBL/GenBank/DDBJ databases">
        <title>WGS of Gossypium arboreum.</title>
        <authorList>
            <person name="Yu D."/>
        </authorList>
    </citation>
    <scope>NUCLEOTIDE SEQUENCE [LARGE SCALE GENOMIC DNA]</scope>
    <source>
        <tissue evidence="1">Leaf</tissue>
    </source>
</reference>